<dbReference type="SUPFAM" id="SSF88946">
    <property type="entry name" value="Sigma2 domain of RNA polymerase sigma factors"/>
    <property type="match status" value="1"/>
</dbReference>
<dbReference type="GO" id="GO:0003700">
    <property type="term" value="F:DNA-binding transcription factor activity"/>
    <property type="evidence" value="ECO:0007669"/>
    <property type="project" value="InterPro"/>
</dbReference>
<sequence>MTEYNLLTNTDLFTRLKGGDYAAYSEIYQRYGGILFVFIQKRFADKTDAENILIEVFVDLWDNREMIEITGLISTYFYVSLRTKMLNFLERNAMQNHYINFIENFNDKDIVITDDWLEQNNSHLH</sequence>
<reference evidence="1" key="1">
    <citation type="submission" date="2023-03" db="EMBL/GenBank/DDBJ databases">
        <title>Andean soil-derived lignocellulolytic bacterial consortium as a source of novel taxa and putative plastic-active enzymes.</title>
        <authorList>
            <person name="Diaz-Garcia L."/>
            <person name="Chuvochina M."/>
            <person name="Feuerriegel G."/>
            <person name="Bunk B."/>
            <person name="Sproer C."/>
            <person name="Streit W.R."/>
            <person name="Rodriguez L.M."/>
            <person name="Overmann J."/>
            <person name="Jimenez D.J."/>
        </authorList>
    </citation>
    <scope>NUCLEOTIDE SEQUENCE</scope>
    <source>
        <strain evidence="1">MAG 3858</strain>
    </source>
</reference>
<accession>A0AAJ5W4J3</accession>
<organism evidence="1 2">
    <name type="scientific">Candidatus Pedobacter colombiensis</name>
    <dbReference type="NCBI Taxonomy" id="3121371"/>
    <lineage>
        <taxon>Bacteria</taxon>
        <taxon>Pseudomonadati</taxon>
        <taxon>Bacteroidota</taxon>
        <taxon>Sphingobacteriia</taxon>
        <taxon>Sphingobacteriales</taxon>
        <taxon>Sphingobacteriaceae</taxon>
        <taxon>Pedobacter</taxon>
    </lineage>
</organism>
<evidence type="ECO:0000313" key="2">
    <source>
        <dbReference type="Proteomes" id="UP001214530"/>
    </source>
</evidence>
<proteinExistence type="predicted"/>
<dbReference type="Proteomes" id="UP001214530">
    <property type="component" value="Chromosome"/>
</dbReference>
<evidence type="ECO:0000313" key="1">
    <source>
        <dbReference type="EMBL" id="WEK17842.1"/>
    </source>
</evidence>
<dbReference type="InterPro" id="IPR013325">
    <property type="entry name" value="RNA_pol_sigma_r2"/>
</dbReference>
<gene>
    <name evidence="1" type="ORF">P0Y49_13645</name>
</gene>
<dbReference type="GO" id="GO:0006352">
    <property type="term" value="P:DNA-templated transcription initiation"/>
    <property type="evidence" value="ECO:0007669"/>
    <property type="project" value="InterPro"/>
</dbReference>
<evidence type="ECO:0008006" key="3">
    <source>
        <dbReference type="Google" id="ProtNLM"/>
    </source>
</evidence>
<name>A0AAJ5W4J3_9SPHI</name>
<dbReference type="EMBL" id="CP119313">
    <property type="protein sequence ID" value="WEK17842.1"/>
    <property type="molecule type" value="Genomic_DNA"/>
</dbReference>
<dbReference type="AlphaFoldDB" id="A0AAJ5W4J3"/>
<protein>
    <recommendedName>
        <fullName evidence="3">RNA polymerase sigma-70 region 2 domain-containing protein</fullName>
    </recommendedName>
</protein>
<dbReference type="Gene3D" id="1.10.1740.10">
    <property type="match status" value="1"/>
</dbReference>